<dbReference type="EMBL" id="BMVB01000011">
    <property type="protein sequence ID" value="GHC55806.1"/>
    <property type="molecule type" value="Genomic_DNA"/>
</dbReference>
<protein>
    <submittedName>
        <fullName evidence="2">Uncharacterized protein</fullName>
    </submittedName>
</protein>
<evidence type="ECO:0000313" key="2">
    <source>
        <dbReference type="EMBL" id="GHC55806.1"/>
    </source>
</evidence>
<organism evidence="2 3">
    <name type="scientific">Streptomyces cinnamoneus</name>
    <name type="common">Streptoverticillium cinnamoneum</name>
    <dbReference type="NCBI Taxonomy" id="53446"/>
    <lineage>
        <taxon>Bacteria</taxon>
        <taxon>Bacillati</taxon>
        <taxon>Actinomycetota</taxon>
        <taxon>Actinomycetes</taxon>
        <taxon>Kitasatosporales</taxon>
        <taxon>Streptomycetaceae</taxon>
        <taxon>Streptomyces</taxon>
        <taxon>Streptomyces cinnamoneus group</taxon>
    </lineage>
</organism>
<proteinExistence type="predicted"/>
<feature type="region of interest" description="Disordered" evidence="1">
    <location>
        <begin position="33"/>
        <end position="52"/>
    </location>
</feature>
<dbReference type="Proteomes" id="UP000646244">
    <property type="component" value="Unassembled WGS sequence"/>
</dbReference>
<reference evidence="2" key="1">
    <citation type="journal article" date="2014" name="Int. J. Syst. Evol. Microbiol.">
        <title>Complete genome sequence of Corynebacterium casei LMG S-19264T (=DSM 44701T), isolated from a smear-ripened cheese.</title>
        <authorList>
            <consortium name="US DOE Joint Genome Institute (JGI-PGF)"/>
            <person name="Walter F."/>
            <person name="Albersmeier A."/>
            <person name="Kalinowski J."/>
            <person name="Ruckert C."/>
        </authorList>
    </citation>
    <scope>NUCLEOTIDE SEQUENCE</scope>
    <source>
        <strain evidence="2">JCM 4633</strain>
    </source>
</reference>
<evidence type="ECO:0000313" key="3">
    <source>
        <dbReference type="Proteomes" id="UP000646244"/>
    </source>
</evidence>
<evidence type="ECO:0000256" key="1">
    <source>
        <dbReference type="SAM" id="MobiDB-lite"/>
    </source>
</evidence>
<name>A0A918TRC4_STRCJ</name>
<comment type="caution">
    <text evidence="2">The sequence shown here is derived from an EMBL/GenBank/DDBJ whole genome shotgun (WGS) entry which is preliminary data.</text>
</comment>
<dbReference type="RefSeq" id="WP_190110788.1">
    <property type="nucleotide sequence ID" value="NZ_BMVB01000011.1"/>
</dbReference>
<reference evidence="2" key="2">
    <citation type="submission" date="2020-09" db="EMBL/GenBank/DDBJ databases">
        <authorList>
            <person name="Sun Q."/>
            <person name="Ohkuma M."/>
        </authorList>
    </citation>
    <scope>NUCLEOTIDE SEQUENCE</scope>
    <source>
        <strain evidence="2">JCM 4633</strain>
    </source>
</reference>
<sequence>MNYDLSYLSRVLNGKQQPSRELAQTLDELVGSDGTLSARHSGGRQRMLTRST</sequence>
<dbReference type="AlphaFoldDB" id="A0A918TRC4"/>
<gene>
    <name evidence="2" type="ORF">GCM10010507_35330</name>
</gene>
<accession>A0A918TRC4</accession>